<feature type="compositionally biased region" description="Low complexity" evidence="1">
    <location>
        <begin position="342"/>
        <end position="355"/>
    </location>
</feature>
<dbReference type="GO" id="GO:0005886">
    <property type="term" value="C:plasma membrane"/>
    <property type="evidence" value="ECO:0007669"/>
    <property type="project" value="TreeGrafter"/>
</dbReference>
<gene>
    <name evidence="2" type="ORF">SAMN04490202_3543</name>
</gene>
<sequence length="979" mass="106806">MYKGLIRAIGALLTALALYSLLGFLILPGVALRIANQQLANYATTPATLQRIELNPFSLEVTLWGLSIGEPGKEQIGFERLYANLQLDSLWTKALHLSDVELDKSKTEILFSKDGKLNLLGLFKIPASEPTPADPDAKPFPLRIERIKLAGGAVHFEDARPSEPIEFLYDSLDFELKNLSTLPEDSADMTLVAIGPNGGQIDWTGNFSLIPIASEGNLKITDGKMKAFWPYVRDAVPLDLESGVMSISTDYKLNLSKETELLLSNLSATIAPFAIKAPDGRPLVKLERLDVSETTVDLAKQQVVVGKIRSHKLETWAALEADGQLDWQKLFASQPSKSAVKANAEPASTPAAADSPKTEPAPSKPWQVLLNDVQLRDYQVHLADRKAQPAVALELGPLNLDLQKFDSLNGSPFLLRLDTGVGKQGKLTADGEVNLAPVSAKLNVQTKDIDLRIAQSYISPFIRLELRSGMLGSDLAVNLKSTEPLAFNVTGRAQVDQLHTLDTLKTRDFLKWQQVVVEGLNYQHGDSLSIDKVNLLQPYVRFMINDDRTTNVDDLLIPQPADTGAKPAAAKPAASKEKPLGIHIGGIAINDGSANFADFSLTPNFATAIQQLNGQIGTIDSRQAKPATVDVKGKVDRYAPVTIKGAVNPFDPMASLDIATSFKRVELTTLTPYSGKFAGYRIRKGRLNLDLHYRITKGQLKADNKVVVEQLQLGEKVDSPDAVSLPLKLAIALLKDVDGKISIELPVTGDLNNPQFSVMPIVWQTLRNLIVKAAAAPFKLIGGLVAGGGSEDLGSVSFAPGSSVLSKDAEGALDKLSKALKDRPALRLEIEGTAAKSSDGPLIAEQRLEREYQYNYYKMLQRRGDKVPARAGLLDVPDGEKGPLLEGIYRTRLKTQPPVEWKDLGKEERTAKMRADVIQFWSASEVLLRELGQDRASTIKDYLVDKGQLADDRVYFIDAQLGEAEKDGKVVTPMHLDAE</sequence>
<dbReference type="InterPro" id="IPR036737">
    <property type="entry name" value="OmpA-like_sf"/>
</dbReference>
<organism evidence="2 3">
    <name type="scientific">Pseudomonas reinekei</name>
    <dbReference type="NCBI Taxonomy" id="395598"/>
    <lineage>
        <taxon>Bacteria</taxon>
        <taxon>Pseudomonadati</taxon>
        <taxon>Pseudomonadota</taxon>
        <taxon>Gammaproteobacteria</taxon>
        <taxon>Pseudomonadales</taxon>
        <taxon>Pseudomonadaceae</taxon>
        <taxon>Pseudomonas</taxon>
    </lineage>
</organism>
<dbReference type="AlphaFoldDB" id="A0A1H0REH1"/>
<evidence type="ECO:0000313" key="3">
    <source>
        <dbReference type="Proteomes" id="UP000198549"/>
    </source>
</evidence>
<protein>
    <submittedName>
        <fullName evidence="2">Uncharacterized protein involved in outer membrane biogenesis</fullName>
    </submittedName>
</protein>
<dbReference type="InterPro" id="IPR008023">
    <property type="entry name" value="DUF748"/>
</dbReference>
<evidence type="ECO:0000313" key="2">
    <source>
        <dbReference type="EMBL" id="SDP27318.1"/>
    </source>
</evidence>
<accession>A0A1H0REH1</accession>
<name>A0A1H0REH1_PSERE</name>
<dbReference type="Proteomes" id="UP000198549">
    <property type="component" value="Chromosome I"/>
</dbReference>
<dbReference type="Pfam" id="PF05359">
    <property type="entry name" value="DUF748"/>
    <property type="match status" value="2"/>
</dbReference>
<dbReference type="Gene3D" id="3.30.1330.60">
    <property type="entry name" value="OmpA-like domain"/>
    <property type="match status" value="1"/>
</dbReference>
<dbReference type="PANTHER" id="PTHR30441:SF8">
    <property type="entry name" value="DUF748 DOMAIN-CONTAINING PROTEIN"/>
    <property type="match status" value="1"/>
</dbReference>
<dbReference type="InterPro" id="IPR052894">
    <property type="entry name" value="AsmA-related"/>
</dbReference>
<dbReference type="EMBL" id="LT629709">
    <property type="protein sequence ID" value="SDP27318.1"/>
    <property type="molecule type" value="Genomic_DNA"/>
</dbReference>
<feature type="region of interest" description="Disordered" evidence="1">
    <location>
        <begin position="338"/>
        <end position="364"/>
    </location>
</feature>
<evidence type="ECO:0000256" key="1">
    <source>
        <dbReference type="SAM" id="MobiDB-lite"/>
    </source>
</evidence>
<dbReference type="GO" id="GO:0090313">
    <property type="term" value="P:regulation of protein targeting to membrane"/>
    <property type="evidence" value="ECO:0007669"/>
    <property type="project" value="TreeGrafter"/>
</dbReference>
<reference evidence="2 3" key="1">
    <citation type="submission" date="2016-10" db="EMBL/GenBank/DDBJ databases">
        <authorList>
            <person name="de Groot N.N."/>
        </authorList>
    </citation>
    <scope>NUCLEOTIDE SEQUENCE [LARGE SCALE GENOMIC DNA]</scope>
    <source>
        <strain evidence="2 3">BS3776</strain>
    </source>
</reference>
<proteinExistence type="predicted"/>
<dbReference type="PANTHER" id="PTHR30441">
    <property type="entry name" value="DUF748 DOMAIN-CONTAINING PROTEIN"/>
    <property type="match status" value="1"/>
</dbReference>